<dbReference type="EMBL" id="JANWOR010000498">
    <property type="protein sequence ID" value="MDA4179091.1"/>
    <property type="molecule type" value="Genomic_DNA"/>
</dbReference>
<evidence type="ECO:0008006" key="6">
    <source>
        <dbReference type="Google" id="ProtNLM"/>
    </source>
</evidence>
<accession>A0A0K5HD94</accession>
<keyword evidence="1" id="KW-0175">Coiled coil</keyword>
<feature type="coiled-coil region" evidence="1">
    <location>
        <begin position="49"/>
        <end position="83"/>
    </location>
</feature>
<reference evidence="3" key="2">
    <citation type="submission" date="2022-08" db="EMBL/GenBank/DDBJ databases">
        <title>Genome sequencing of human pathogens.</title>
        <authorList>
            <person name="Cao X."/>
        </authorList>
    </citation>
    <scope>NUCLEOTIDE SEQUENCE</scope>
    <source>
        <strain evidence="3">EC16126</strain>
    </source>
</reference>
<dbReference type="Proteomes" id="UP001211064">
    <property type="component" value="Unassembled WGS sequence"/>
</dbReference>
<organism evidence="4 5">
    <name type="scientific">Escherichia coli</name>
    <dbReference type="NCBI Taxonomy" id="562"/>
    <lineage>
        <taxon>Bacteria</taxon>
        <taxon>Pseudomonadati</taxon>
        <taxon>Pseudomonadota</taxon>
        <taxon>Gammaproteobacteria</taxon>
        <taxon>Enterobacterales</taxon>
        <taxon>Enterobacteriaceae</taxon>
        <taxon>Escherichia</taxon>
    </lineage>
</organism>
<dbReference type="EMBL" id="MOHC01000041">
    <property type="protein sequence ID" value="OJN35274.1"/>
    <property type="molecule type" value="Genomic_DNA"/>
</dbReference>
<name>A0A0K5HD94_ECOLX</name>
<gene>
    <name evidence="4" type="ORF">BK300_22105</name>
    <name evidence="3" type="ORF">NY836_17165</name>
    <name evidence="2" type="ORF">PWL68_004412</name>
</gene>
<sequence length="120" mass="13976">MRVADHIKHLERIIENGELLRDQMRRTAEVREAIIRSQAGKLKQLSEINALYKNRRNRAALRLQKARNEIKLVEAKLKKQIQRYDQQDAFYAAIKAAANEIGIWKLLVEKAKTKLNANES</sequence>
<reference evidence="2" key="3">
    <citation type="submission" date="2024-02" db="EMBL/GenBank/DDBJ databases">
        <authorList>
            <consortium name="Clinical and Environmental Microbiology Branch: Whole genome sequencing antimicrobial resistance pathogens in the healthcare setting"/>
        </authorList>
    </citation>
    <scope>NUCLEOTIDE SEQUENCE</scope>
    <source>
        <strain evidence="2">2023QG-00028</strain>
    </source>
</reference>
<evidence type="ECO:0000256" key="1">
    <source>
        <dbReference type="SAM" id="Coils"/>
    </source>
</evidence>
<comment type="caution">
    <text evidence="4">The sequence shown here is derived from an EMBL/GenBank/DDBJ whole genome shotgun (WGS) entry which is preliminary data.</text>
</comment>
<evidence type="ECO:0000313" key="2">
    <source>
        <dbReference type="EMBL" id="EMM9724211.1"/>
    </source>
</evidence>
<evidence type="ECO:0000313" key="4">
    <source>
        <dbReference type="EMBL" id="OJN35274.1"/>
    </source>
</evidence>
<evidence type="ECO:0000313" key="5">
    <source>
        <dbReference type="Proteomes" id="UP000184077"/>
    </source>
</evidence>
<dbReference type="AlphaFoldDB" id="A0A0K5HD94"/>
<evidence type="ECO:0000313" key="3">
    <source>
        <dbReference type="EMBL" id="MDA4179091.1"/>
    </source>
</evidence>
<protein>
    <recommendedName>
        <fullName evidence="6">PmgV</fullName>
    </recommendedName>
</protein>
<proteinExistence type="predicted"/>
<dbReference type="EMBL" id="ABKSHZ030000018">
    <property type="protein sequence ID" value="EMM9724211.1"/>
    <property type="molecule type" value="Genomic_DNA"/>
</dbReference>
<dbReference type="Proteomes" id="UP000184077">
    <property type="component" value="Unassembled WGS sequence"/>
</dbReference>
<dbReference type="RefSeq" id="WP_001261544.1">
    <property type="nucleotide sequence ID" value="NZ_AP023222.2"/>
</dbReference>
<reference evidence="4 5" key="1">
    <citation type="submission" date="2016-10" db="EMBL/GenBank/DDBJ databases">
        <title>Comprehensive resistome analysis reveals the prevalence of NDM and MCR-1 in Chinese poultry production.</title>
        <authorList>
            <person name="Wang Y."/>
            <person name="Zhang R."/>
            <person name="Li J."/>
            <person name="Wu Z."/>
            <person name="Wenjuan Y."/>
            <person name="Schwarz S."/>
            <person name="Tyrrell J."/>
            <person name="Zheng Y."/>
            <person name="Wang S."/>
            <person name="Shen Z."/>
            <person name="Liu Z."/>
            <person name="Lei L."/>
            <person name="Li M."/>
            <person name="Zhang Q."/>
            <person name="Wu C."/>
            <person name="Zhang Q."/>
            <person name="Wu Y."/>
            <person name="Walsh T."/>
            <person name="Shen J."/>
        </authorList>
    </citation>
    <scope>NUCLEOTIDE SEQUENCE [LARGE SCALE GENOMIC DNA]</scope>
    <source>
        <strain evidence="4 5">574</strain>
    </source>
</reference>